<accession>A0A552FQB6</accession>
<name>A0A552FQB6_MICAE</name>
<sequence length="14" mass="1776">MQKAYRCRFYPTPD</sequence>
<organism evidence="2 3">
    <name type="scientific">Microcystis aeruginosa Ma_QC_Ch_20071001_S25D</name>
    <dbReference type="NCBI Taxonomy" id="2486250"/>
    <lineage>
        <taxon>Bacteria</taxon>
        <taxon>Bacillati</taxon>
        <taxon>Cyanobacteriota</taxon>
        <taxon>Cyanophyceae</taxon>
        <taxon>Oscillatoriophycideae</taxon>
        <taxon>Chroococcales</taxon>
        <taxon>Microcystaceae</taxon>
        <taxon>Microcystis</taxon>
    </lineage>
</organism>
<evidence type="ECO:0000313" key="3">
    <source>
        <dbReference type="Proteomes" id="UP000316958"/>
    </source>
</evidence>
<feature type="domain" description="Transposase putative helix-turn-helix" evidence="1">
    <location>
        <begin position="1"/>
        <end position="13"/>
    </location>
</feature>
<comment type="caution">
    <text evidence="2">The sequence shown here is derived from an EMBL/GenBank/DDBJ whole genome shotgun (WGS) entry which is preliminary data.</text>
</comment>
<dbReference type="InterPro" id="IPR021027">
    <property type="entry name" value="Transposase_put_HTH"/>
</dbReference>
<proteinExistence type="predicted"/>
<reference evidence="2 3" key="1">
    <citation type="submission" date="2019-01" db="EMBL/GenBank/DDBJ databases">
        <title>Coherence of Microcystis species and biogeography revealed through population genomics.</title>
        <authorList>
            <person name="Perez-Carrascal O.M."/>
            <person name="Terrat Y."/>
            <person name="Giani A."/>
            <person name="Fortin N."/>
            <person name="Tromas N."/>
            <person name="Shapiro B.J."/>
        </authorList>
    </citation>
    <scope>NUCLEOTIDE SEQUENCE [LARGE SCALE GENOMIC DNA]</scope>
    <source>
        <strain evidence="2">Ma_QC_Ch_20071001_S25D</strain>
    </source>
</reference>
<evidence type="ECO:0000259" key="1">
    <source>
        <dbReference type="Pfam" id="PF12323"/>
    </source>
</evidence>
<evidence type="ECO:0000313" key="2">
    <source>
        <dbReference type="EMBL" id="TRU48870.1"/>
    </source>
</evidence>
<protein>
    <recommendedName>
        <fullName evidence="1">Transposase putative helix-turn-helix domain-containing protein</fullName>
    </recommendedName>
</protein>
<dbReference type="EMBL" id="SFBE01000228">
    <property type="protein sequence ID" value="TRU48870.1"/>
    <property type="molecule type" value="Genomic_DNA"/>
</dbReference>
<dbReference type="Pfam" id="PF12323">
    <property type="entry name" value="HTH_OrfB_IS605"/>
    <property type="match status" value="1"/>
</dbReference>
<dbReference type="Proteomes" id="UP000316958">
    <property type="component" value="Unassembled WGS sequence"/>
</dbReference>
<gene>
    <name evidence="2" type="ORF">EWV57_13570</name>
</gene>